<accession>A0A9Q7XQG2</accession>
<sequence length="83" mass="8342">MSNPAAVLTGQLRPVESCSRCGAGFVCGYVAGLPECWCASQPLLPARHIVPGQHCLCPACLAARRAGQTPESAPASVPGPAAG</sequence>
<organism evidence="1 2">
    <name type="scientific">Cupriavidus taiwanensis</name>
    <dbReference type="NCBI Taxonomy" id="164546"/>
    <lineage>
        <taxon>Bacteria</taxon>
        <taxon>Pseudomonadati</taxon>
        <taxon>Pseudomonadota</taxon>
        <taxon>Betaproteobacteria</taxon>
        <taxon>Burkholderiales</taxon>
        <taxon>Burkholderiaceae</taxon>
        <taxon>Cupriavidus</taxon>
    </lineage>
</organism>
<gene>
    <name evidence="1" type="ORF">CBM2636_10183</name>
</gene>
<dbReference type="AlphaFoldDB" id="A0A9Q7XQG2"/>
<name>A0A9Q7XQG2_9BURK</name>
<reference evidence="1 2" key="1">
    <citation type="submission" date="2018-01" db="EMBL/GenBank/DDBJ databases">
        <authorList>
            <person name="Clerissi C."/>
        </authorList>
    </citation>
    <scope>NUCLEOTIDE SEQUENCE [LARGE SCALE GENOMIC DNA]</scope>
    <source>
        <strain evidence="1">Cupriavidus taiwanensis SWF 66322</strain>
    </source>
</reference>
<dbReference type="RefSeq" id="WP_115707819.1">
    <property type="nucleotide sequence ID" value="NZ_LT984813.1"/>
</dbReference>
<dbReference type="Proteomes" id="UP000254259">
    <property type="component" value="Chromosome CBM2636"/>
</dbReference>
<proteinExistence type="predicted"/>
<evidence type="ECO:0000313" key="2">
    <source>
        <dbReference type="Proteomes" id="UP000254259"/>
    </source>
</evidence>
<evidence type="ECO:0000313" key="1">
    <source>
        <dbReference type="EMBL" id="SPD63167.1"/>
    </source>
</evidence>
<protein>
    <submittedName>
        <fullName evidence="1">Cysteine-rich CWC</fullName>
    </submittedName>
</protein>
<dbReference type="EMBL" id="LT984813">
    <property type="protein sequence ID" value="SPD63167.1"/>
    <property type="molecule type" value="Genomic_DNA"/>
</dbReference>
<dbReference type="Pfam" id="PF14375">
    <property type="entry name" value="Cys_rich_CWC"/>
    <property type="match status" value="1"/>
</dbReference>
<dbReference type="InterPro" id="IPR032720">
    <property type="entry name" value="Cys_rich_CWC"/>
</dbReference>